<evidence type="ECO:0000259" key="15">
    <source>
        <dbReference type="Pfam" id="PF25279"/>
    </source>
</evidence>
<evidence type="ECO:0000256" key="8">
    <source>
        <dbReference type="ARBA" id="ARBA00022989"/>
    </source>
</evidence>
<gene>
    <name evidence="16" type="ORF">CDL15_Pgr004615</name>
</gene>
<evidence type="ECO:0000256" key="4">
    <source>
        <dbReference type="ARBA" id="ARBA00022614"/>
    </source>
</evidence>
<evidence type="ECO:0000256" key="7">
    <source>
        <dbReference type="ARBA" id="ARBA00022737"/>
    </source>
</evidence>
<dbReference type="InterPro" id="IPR001611">
    <property type="entry name" value="Leu-rich_rpt"/>
</dbReference>
<dbReference type="Pfam" id="PF00560">
    <property type="entry name" value="LRR_1"/>
    <property type="match status" value="11"/>
</dbReference>
<dbReference type="PANTHER" id="PTHR48061:SF46">
    <property type="entry name" value="LEUCINE-RICH REPEAT-CONTAINING N-TERMINAL PLANT-TYPE DOMAIN-CONTAINING PROTEIN"/>
    <property type="match status" value="1"/>
</dbReference>
<evidence type="ECO:0000256" key="9">
    <source>
        <dbReference type="ARBA" id="ARBA00023136"/>
    </source>
</evidence>
<comment type="caution">
    <text evidence="16">The sequence shown here is derived from an EMBL/GenBank/DDBJ whole genome shotgun (WGS) entry which is preliminary data.</text>
</comment>
<dbReference type="FunFam" id="3.80.10.10:FF:000095">
    <property type="entry name" value="LRR receptor-like serine/threonine-protein kinase GSO1"/>
    <property type="match status" value="2"/>
</dbReference>
<dbReference type="PRINTS" id="PR00019">
    <property type="entry name" value="LEURICHRPT"/>
</dbReference>
<dbReference type="SMART" id="SM00369">
    <property type="entry name" value="LRR_TYP"/>
    <property type="match status" value="11"/>
</dbReference>
<dbReference type="FunFam" id="3.80.10.10:FF:000041">
    <property type="entry name" value="LRR receptor-like serine/threonine-protein kinase ERECTA"/>
    <property type="match status" value="1"/>
</dbReference>
<dbReference type="SUPFAM" id="SSF52047">
    <property type="entry name" value="RNI-like"/>
    <property type="match status" value="1"/>
</dbReference>
<evidence type="ECO:0000256" key="13">
    <source>
        <dbReference type="SAM" id="Phobius"/>
    </source>
</evidence>
<keyword evidence="7" id="KW-0677">Repeat</keyword>
<evidence type="ECO:0000256" key="6">
    <source>
        <dbReference type="ARBA" id="ARBA00022729"/>
    </source>
</evidence>
<organism evidence="16 17">
    <name type="scientific">Punica granatum</name>
    <name type="common">Pomegranate</name>
    <dbReference type="NCBI Taxonomy" id="22663"/>
    <lineage>
        <taxon>Eukaryota</taxon>
        <taxon>Viridiplantae</taxon>
        <taxon>Streptophyta</taxon>
        <taxon>Embryophyta</taxon>
        <taxon>Tracheophyta</taxon>
        <taxon>Spermatophyta</taxon>
        <taxon>Magnoliopsida</taxon>
        <taxon>eudicotyledons</taxon>
        <taxon>Gunneridae</taxon>
        <taxon>Pentapetalae</taxon>
        <taxon>rosids</taxon>
        <taxon>malvids</taxon>
        <taxon>Myrtales</taxon>
        <taxon>Lythraceae</taxon>
        <taxon>Punica</taxon>
    </lineage>
</organism>
<dbReference type="PANTHER" id="PTHR48061">
    <property type="entry name" value="LEUCINE-RICH REPEAT RECEPTOR PROTEIN KINASE EMS1-LIKE-RELATED"/>
    <property type="match status" value="1"/>
</dbReference>
<feature type="transmembrane region" description="Helical" evidence="13">
    <location>
        <begin position="21"/>
        <end position="39"/>
    </location>
</feature>
<evidence type="ECO:0000313" key="17">
    <source>
        <dbReference type="Proteomes" id="UP000197138"/>
    </source>
</evidence>
<evidence type="ECO:0000259" key="14">
    <source>
        <dbReference type="Pfam" id="PF08263"/>
    </source>
</evidence>
<dbReference type="Pfam" id="PF13516">
    <property type="entry name" value="LRR_6"/>
    <property type="match status" value="1"/>
</dbReference>
<keyword evidence="11" id="KW-0325">Glycoprotein</keyword>
<dbReference type="EMBL" id="MTKT01003433">
    <property type="protein sequence ID" value="OWM74848.1"/>
    <property type="molecule type" value="Genomic_DNA"/>
</dbReference>
<protein>
    <submittedName>
        <fullName evidence="16">Uncharacterized protein</fullName>
    </submittedName>
</protein>
<keyword evidence="8 13" id="KW-1133">Transmembrane helix</keyword>
<sequence>MLNEKISSWVSKHYLQDETMRDIWVFPFLFFFLLSFLIISRHLASSAAVVLTTSSQHILSHINECDALLQFSSSFTVTGDASYEYCDDYGPITTSYPKTASWKSGSDCCSWAGVTCHPVAHRVIGLDLSCSQLKGTLHSNSTLFLLPSLRRLNLAGNDFYGSQGILPRFGIFTRMAHLNLSHSYFSGPIPLEISHLSRLITLDLSGIFDLTKELDNRSFRWFTHNLTQLRELNLDGIDMSRVSPMSLANFSSSGLTSLSLSGCNLRGIVPIDIFHLPNLRSLSLSDNYYLTGTLPQTKNWTSPLVSLNLSSTEFSGSIPASVGNLTSMTILDLRFAQFTGSIPLTFGNLVHLTHLDLGYNMISGGIPEWFWRVGRDTLTYLDFAYNNFNGPLPDLPPSMVNFYASSNNFSGEIPSSICRAKSLNHLDLSINKLSGTIPRCLGDLKSLSSFDASSNNFSGEIPSSICQASSLEELVLSNNRFNGTIPRCLGDLKSLLLFDASSNNFSGAIPSSICQAKSLEELVLSNNRLSGTIPGCLGNLNSLYASNNSLTGEIPSSVCQMGNLSRLFQLDLSYNLLQGPLPQSLANCTSLQSLNVSHNAIIDTFPRWLNAFYGLETLDLQSNRFHRAIEIPLPPQISYLSLSNNELSGQLPINFLLNSTVYFIDLANNSFKGPLPIPSPSIRYYSISKNEFNGDIPYQLCSATQLEIINLSNNCLTGTIPHCLMNFIDSLSVLDLQGNQFVGQIPEIISPGNNWVRTIRLGQNQLGGMLPRSLTSCKNLEVLDLGENELEGHFPYYLDTLPYLQVLILRSNMFRGPVDSSKRTSHPFPKLRILDLSDNSFSGRLPAEYIANLIAMKNEEKCGLHYMGQDYYEDTISVVMKGTELVLVKIMTVFTTIDLSRNFFEGEIPEAIRDLKALKGLNISHNNLAGRIPPSVENLTNLEWLDLSSNKLNGEIPRGLANLTYLTTLNLSYNQLVGPIPHGPQMDTFNHSFDGNPGLCGPPLSNPCDTLEQSPPHSTSPEEEEGQWIEWRAVAMGCGCGLILGISVGYTMLETGRPRWLVRMAERKRHRKTNRLNRNAAPRNLLRTIRLGQNRLGGTLPRSLTRCKNLKVLDLGKNELGGHFPYLLDTLPHLQVLILRSNRFHGPVDSSKRTTHPFPKLRILDLSDNNFSGHLPVEYIANLIAMKIDWGLARPGPSALPMATRCNTYNDWTMVEYPLICLDQDNRVYDILWCDSRNFMISKSTNIGQFNSVASNWLVDAAANETSNNVCLMDMYMNVSILDYRKALASGWHVDWKLKNSVGPRNNNTPESIHCHEGQLYARTRSNGCVLSGSDWVLTSKIEASGDLICDVSIGGDRLFALHYDPDFVELRMAFVPSPEEIRVSA</sequence>
<keyword evidence="9 13" id="KW-0472">Membrane</keyword>
<dbReference type="PROSITE" id="PS51450">
    <property type="entry name" value="LRR"/>
    <property type="match status" value="1"/>
</dbReference>
<dbReference type="Gene3D" id="3.80.10.10">
    <property type="entry name" value="Ribonuclease Inhibitor"/>
    <property type="match status" value="6"/>
</dbReference>
<keyword evidence="4" id="KW-0433">Leucine-rich repeat</keyword>
<dbReference type="SUPFAM" id="SSF52058">
    <property type="entry name" value="L domain-like"/>
    <property type="match status" value="2"/>
</dbReference>
<keyword evidence="10" id="KW-0675">Receptor</keyword>
<evidence type="ECO:0000256" key="11">
    <source>
        <dbReference type="ARBA" id="ARBA00023180"/>
    </source>
</evidence>
<evidence type="ECO:0000313" key="16">
    <source>
        <dbReference type="EMBL" id="OWM74848.1"/>
    </source>
</evidence>
<dbReference type="InterPro" id="IPR003591">
    <property type="entry name" value="Leu-rich_rpt_typical-subtyp"/>
</dbReference>
<dbReference type="Pfam" id="PF25279">
    <property type="entry name" value="Beta_prop_At2g24240"/>
    <property type="match status" value="1"/>
</dbReference>
<feature type="domain" description="Leucine-rich repeat-containing N-terminal plant-type" evidence="14">
    <location>
        <begin position="65"/>
        <end position="116"/>
    </location>
</feature>
<dbReference type="InterPro" id="IPR013210">
    <property type="entry name" value="LRR_N_plant-typ"/>
</dbReference>
<evidence type="ECO:0000256" key="5">
    <source>
        <dbReference type="ARBA" id="ARBA00022692"/>
    </source>
</evidence>
<evidence type="ECO:0000256" key="12">
    <source>
        <dbReference type="SAM" id="MobiDB-lite"/>
    </source>
</evidence>
<dbReference type="Pfam" id="PF13855">
    <property type="entry name" value="LRR_8"/>
    <property type="match status" value="2"/>
</dbReference>
<dbReference type="GO" id="GO:0005886">
    <property type="term" value="C:plasma membrane"/>
    <property type="evidence" value="ECO:0007669"/>
    <property type="project" value="UniProtKB-SubCell"/>
</dbReference>
<accession>A0A218WQU8</accession>
<dbReference type="Pfam" id="PF08263">
    <property type="entry name" value="LRRNT_2"/>
    <property type="match status" value="1"/>
</dbReference>
<dbReference type="FunFam" id="3.80.10.10:FF:000111">
    <property type="entry name" value="LRR receptor-like serine/threonine-protein kinase ERECTA"/>
    <property type="match status" value="1"/>
</dbReference>
<dbReference type="Proteomes" id="UP000197138">
    <property type="component" value="Unassembled WGS sequence"/>
</dbReference>
<keyword evidence="3" id="KW-1003">Cell membrane</keyword>
<dbReference type="InterPro" id="IPR032675">
    <property type="entry name" value="LRR_dom_sf"/>
</dbReference>
<dbReference type="InterPro" id="IPR046956">
    <property type="entry name" value="RLP23-like"/>
</dbReference>
<evidence type="ECO:0000256" key="1">
    <source>
        <dbReference type="ARBA" id="ARBA00004251"/>
    </source>
</evidence>
<keyword evidence="5 13" id="KW-0812">Transmembrane</keyword>
<evidence type="ECO:0000256" key="2">
    <source>
        <dbReference type="ARBA" id="ARBA00009592"/>
    </source>
</evidence>
<dbReference type="InterPro" id="IPR057441">
    <property type="entry name" value="Beta_prop_At2g24240"/>
</dbReference>
<evidence type="ECO:0000256" key="10">
    <source>
        <dbReference type="ARBA" id="ARBA00023170"/>
    </source>
</evidence>
<feature type="region of interest" description="Disordered" evidence="12">
    <location>
        <begin position="1002"/>
        <end position="1025"/>
    </location>
</feature>
<keyword evidence="6" id="KW-0732">Signal</keyword>
<name>A0A218WQU8_PUNGR</name>
<proteinExistence type="inferred from homology"/>
<comment type="subcellular location">
    <subcellularLocation>
        <location evidence="1">Cell membrane</location>
        <topology evidence="1">Single-pass type I membrane protein</topology>
    </subcellularLocation>
</comment>
<comment type="similarity">
    <text evidence="2">Belongs to the RLP family.</text>
</comment>
<feature type="domain" description="At2g24240-like C-terminal beta-propeller" evidence="15">
    <location>
        <begin position="1249"/>
        <end position="1369"/>
    </location>
</feature>
<reference evidence="17" key="1">
    <citation type="journal article" date="2017" name="Plant J.">
        <title>The pomegranate (Punica granatum L.) genome and the genomics of punicalagin biosynthesis.</title>
        <authorList>
            <person name="Qin G."/>
            <person name="Xu C."/>
            <person name="Ming R."/>
            <person name="Tang H."/>
            <person name="Guyot R."/>
            <person name="Kramer E.M."/>
            <person name="Hu Y."/>
            <person name="Yi X."/>
            <person name="Qi Y."/>
            <person name="Xu X."/>
            <person name="Gao Z."/>
            <person name="Pan H."/>
            <person name="Jian J."/>
            <person name="Tian Y."/>
            <person name="Yue Z."/>
            <person name="Xu Y."/>
        </authorList>
    </citation>
    <scope>NUCLEOTIDE SEQUENCE [LARGE SCALE GENOMIC DNA]</scope>
    <source>
        <strain evidence="17">cv. Dabenzi</strain>
    </source>
</reference>
<evidence type="ECO:0000256" key="3">
    <source>
        <dbReference type="ARBA" id="ARBA00022475"/>
    </source>
</evidence>